<dbReference type="STRING" id="178339.BH719_02370"/>
<dbReference type="EMBL" id="CP017298">
    <property type="protein sequence ID" value="AOS46850.1"/>
    <property type="molecule type" value="Genomic_DNA"/>
</dbReference>
<dbReference type="AlphaFoldDB" id="A0A1D8B125"/>
<protein>
    <recommendedName>
        <fullName evidence="3">DUF2505 domain-containing protein</fullName>
    </recommendedName>
</protein>
<dbReference type="OrthoDB" id="3266819at2"/>
<evidence type="ECO:0000313" key="2">
    <source>
        <dbReference type="Proteomes" id="UP000095214"/>
    </source>
</evidence>
<dbReference type="InterPro" id="IPR023393">
    <property type="entry name" value="START-like_dom_sf"/>
</dbReference>
<dbReference type="KEGG" id="phon:BH719_02370"/>
<gene>
    <name evidence="1" type="ORF">BH719_02370</name>
</gene>
<evidence type="ECO:0000313" key="1">
    <source>
        <dbReference type="EMBL" id="AOS46850.1"/>
    </source>
</evidence>
<dbReference type="Proteomes" id="UP000095214">
    <property type="component" value="Chromosome"/>
</dbReference>
<proteinExistence type="predicted"/>
<dbReference type="Pfam" id="PF10698">
    <property type="entry name" value="DUF2505"/>
    <property type="match status" value="1"/>
</dbReference>
<name>A0A1D8B125_9ACTO</name>
<dbReference type="RefSeq" id="WP_009743139.1">
    <property type="nucleotide sequence ID" value="NZ_CP017298.1"/>
</dbReference>
<evidence type="ECO:0008006" key="3">
    <source>
        <dbReference type="Google" id="ProtNLM"/>
    </source>
</evidence>
<keyword evidence="2" id="KW-1185">Reference proteome</keyword>
<reference evidence="1 2" key="1">
    <citation type="submission" date="2016-09" db="EMBL/GenBank/DDBJ databases">
        <title>Complete genome sequence of Actinomyces hongkongensis HKU8.</title>
        <authorList>
            <person name="Gao Y.-X."/>
            <person name="Zhou Y.-Y."/>
            <person name="Xie Y."/>
            <person name="Wang M."/>
            <person name="Wang S.-J."/>
            <person name="Shen S.-G."/>
        </authorList>
    </citation>
    <scope>NUCLEOTIDE SEQUENCE [LARGE SCALE GENOMIC DNA]</scope>
    <source>
        <strain evidence="1 2">HKU8</strain>
    </source>
</reference>
<dbReference type="Gene3D" id="3.30.530.20">
    <property type="match status" value="1"/>
</dbReference>
<sequence>MEFTQSATYPLDVDSVIRMSTDPAFLDMRFGRFMAANPEVTVEGDTITYVGTVNPELIPAIARPFTKNGITLTFTEAWTRTEEGATAHTEVAVGGAPVSAAVDSTLTPDGDGCARALNGTITVNVPLVGGRVEKEAVARVGHAFDREHQLAAEWAAKQG</sequence>
<dbReference type="InterPro" id="IPR019639">
    <property type="entry name" value="DUF2505"/>
</dbReference>
<accession>A0A1D8B125</accession>
<organism evidence="1 2">
    <name type="scientific">Pauljensenia hongkongensis</name>
    <dbReference type="NCBI Taxonomy" id="178339"/>
    <lineage>
        <taxon>Bacteria</taxon>
        <taxon>Bacillati</taxon>
        <taxon>Actinomycetota</taxon>
        <taxon>Actinomycetes</taxon>
        <taxon>Actinomycetales</taxon>
        <taxon>Actinomycetaceae</taxon>
        <taxon>Pauljensenia</taxon>
    </lineage>
</organism>